<keyword evidence="1" id="KW-1133">Transmembrane helix</keyword>
<feature type="transmembrane region" description="Helical" evidence="1">
    <location>
        <begin position="33"/>
        <end position="53"/>
    </location>
</feature>
<dbReference type="OrthoDB" id="5394254at2759"/>
<protein>
    <submittedName>
        <fullName evidence="2">Uncharacterized protein</fullName>
    </submittedName>
</protein>
<gene>
    <name evidence="2" type="ORF">M501DRAFT_1027274</name>
</gene>
<sequence length="337" mass="36490">MANRADRDLNVVRPDTASPAPVLARRTNALPRLLKFPLLCILSLTLSAGLYTLAEEWTGGELAAVSKKMTEPWQVGVVFGWRLLEIGVSWWGGLDYLDLISLTLLSHFPYLHLLNTFFLVSPTTVLITLAIDVVSLAVPLRLLRATLPAHNPRASKRIVPDRDIIHDSSIGFLTTLFPTAIISLLLYVAERTFLPTFAVQNFADIPSVAAAHGATLPSLLTSLIPAGWAAREFLFMPSSGATPSPVRNLPTEPQPFNPAMATLSDTIWYNLGLANPSPRVRILAKRTGLLSAVVFANTAIKVWTVEGAETVGVLGWAGLWTVVQLVLGSAFAWLGAV</sequence>
<dbReference type="AlphaFoldDB" id="A0A9P4S3N2"/>
<keyword evidence="3" id="KW-1185">Reference proteome</keyword>
<name>A0A9P4S3N2_9PEZI</name>
<evidence type="ECO:0000256" key="1">
    <source>
        <dbReference type="SAM" id="Phobius"/>
    </source>
</evidence>
<feature type="transmembrane region" description="Helical" evidence="1">
    <location>
        <begin position="125"/>
        <end position="143"/>
    </location>
</feature>
<reference evidence="2" key="1">
    <citation type="journal article" date="2020" name="Stud. Mycol.">
        <title>101 Dothideomycetes genomes: a test case for predicting lifestyles and emergence of pathogens.</title>
        <authorList>
            <person name="Haridas S."/>
            <person name="Albert R."/>
            <person name="Binder M."/>
            <person name="Bloem J."/>
            <person name="Labutti K."/>
            <person name="Salamov A."/>
            <person name="Andreopoulos B."/>
            <person name="Baker S."/>
            <person name="Barry K."/>
            <person name="Bills G."/>
            <person name="Bluhm B."/>
            <person name="Cannon C."/>
            <person name="Castanera R."/>
            <person name="Culley D."/>
            <person name="Daum C."/>
            <person name="Ezra D."/>
            <person name="Gonzalez J."/>
            <person name="Henrissat B."/>
            <person name="Kuo A."/>
            <person name="Liang C."/>
            <person name="Lipzen A."/>
            <person name="Lutzoni F."/>
            <person name="Magnuson J."/>
            <person name="Mondo S."/>
            <person name="Nolan M."/>
            <person name="Ohm R."/>
            <person name="Pangilinan J."/>
            <person name="Park H.-J."/>
            <person name="Ramirez L."/>
            <person name="Alfaro M."/>
            <person name="Sun H."/>
            <person name="Tritt A."/>
            <person name="Yoshinaga Y."/>
            <person name="Zwiers L.-H."/>
            <person name="Turgeon B."/>
            <person name="Goodwin S."/>
            <person name="Spatafora J."/>
            <person name="Crous P."/>
            <person name="Grigoriev I."/>
        </authorList>
    </citation>
    <scope>NUCLEOTIDE SEQUENCE</scope>
    <source>
        <strain evidence="2">CBS 101060</strain>
    </source>
</reference>
<keyword evidence="1" id="KW-0472">Membrane</keyword>
<feature type="transmembrane region" description="Helical" evidence="1">
    <location>
        <begin position="209"/>
        <end position="230"/>
    </location>
</feature>
<accession>A0A9P4S3N2</accession>
<dbReference type="Proteomes" id="UP000799429">
    <property type="component" value="Unassembled WGS sequence"/>
</dbReference>
<organism evidence="2 3">
    <name type="scientific">Patellaria atrata CBS 101060</name>
    <dbReference type="NCBI Taxonomy" id="1346257"/>
    <lineage>
        <taxon>Eukaryota</taxon>
        <taxon>Fungi</taxon>
        <taxon>Dikarya</taxon>
        <taxon>Ascomycota</taxon>
        <taxon>Pezizomycotina</taxon>
        <taxon>Dothideomycetes</taxon>
        <taxon>Dothideomycetes incertae sedis</taxon>
        <taxon>Patellariales</taxon>
        <taxon>Patellariaceae</taxon>
        <taxon>Patellaria</taxon>
    </lineage>
</organism>
<keyword evidence="1" id="KW-0812">Transmembrane</keyword>
<feature type="transmembrane region" description="Helical" evidence="1">
    <location>
        <begin position="164"/>
        <end position="189"/>
    </location>
</feature>
<evidence type="ECO:0000313" key="2">
    <source>
        <dbReference type="EMBL" id="KAF2834468.1"/>
    </source>
</evidence>
<evidence type="ECO:0000313" key="3">
    <source>
        <dbReference type="Proteomes" id="UP000799429"/>
    </source>
</evidence>
<proteinExistence type="predicted"/>
<dbReference type="EMBL" id="MU006118">
    <property type="protein sequence ID" value="KAF2834468.1"/>
    <property type="molecule type" value="Genomic_DNA"/>
</dbReference>
<comment type="caution">
    <text evidence="2">The sequence shown here is derived from an EMBL/GenBank/DDBJ whole genome shotgun (WGS) entry which is preliminary data.</text>
</comment>
<feature type="transmembrane region" description="Helical" evidence="1">
    <location>
        <begin position="317"/>
        <end position="336"/>
    </location>
</feature>